<proteinExistence type="predicted"/>
<sequence>MTHTLPALTWLINHDSDAALAMFHRLRDEYYTCGSEPEQPSTIPISSADEELHDAPDEMLTAETMCSVAQNGPDEHWPEMLHSIEPELHEMLRSAGGVAWPWCGVRTKKRGKISWQGEPWAYEFNGEQTLIGRHLIRLAGLMFYTRPNARRGMEGGTLLSFINDAGEVSKPSFKAEKPRGGKRPYRTNPVGYLALPAVIPSPLEAHHLHREFSGEPALPPMYVPQDGVEEARAILRQFGVDGSVPFCHLPNQATLGPTTIAKNARFMGGMTGRCQTASVAVTGKVEDSAPLAAVSAKVVEEVASRGTLESIGIKLGYRGGYADRGGKKALLNAGREIIAANENTRAKKDAA</sequence>
<evidence type="ECO:0000313" key="1">
    <source>
        <dbReference type="EMBL" id="THV38360.1"/>
    </source>
</evidence>
<dbReference type="RefSeq" id="WP_136538962.1">
    <property type="nucleotide sequence ID" value="NZ_STGU01000002.1"/>
</dbReference>
<reference evidence="1 2" key="1">
    <citation type="submission" date="2019-04" db="EMBL/GenBank/DDBJ databases">
        <title>genome sequence of strain W3.</title>
        <authorList>
            <person name="Gao J."/>
            <person name="Sun J."/>
        </authorList>
    </citation>
    <scope>NUCLEOTIDE SEQUENCE [LARGE SCALE GENOMIC DNA]</scope>
    <source>
        <strain evidence="1 2">W3</strain>
    </source>
</reference>
<name>A0A4S8Q2Y4_9HYPH</name>
<dbReference type="EMBL" id="STGU01000002">
    <property type="protein sequence ID" value="THV38360.1"/>
    <property type="molecule type" value="Genomic_DNA"/>
</dbReference>
<organism evidence="1 2">
    <name type="scientific">Rhizobium rosettiformans W3</name>
    <dbReference type="NCBI Taxonomy" id="538378"/>
    <lineage>
        <taxon>Bacteria</taxon>
        <taxon>Pseudomonadati</taxon>
        <taxon>Pseudomonadota</taxon>
        <taxon>Alphaproteobacteria</taxon>
        <taxon>Hyphomicrobiales</taxon>
        <taxon>Rhizobiaceae</taxon>
        <taxon>Rhizobium/Agrobacterium group</taxon>
        <taxon>Rhizobium</taxon>
    </lineage>
</organism>
<gene>
    <name evidence="1" type="ORF">FAA86_06115</name>
</gene>
<dbReference type="Proteomes" id="UP000307378">
    <property type="component" value="Unassembled WGS sequence"/>
</dbReference>
<accession>A0A4S8Q2Y4</accession>
<dbReference type="AlphaFoldDB" id="A0A4S8Q2Y4"/>
<evidence type="ECO:0000313" key="2">
    <source>
        <dbReference type="Proteomes" id="UP000307378"/>
    </source>
</evidence>
<comment type="caution">
    <text evidence="1">The sequence shown here is derived from an EMBL/GenBank/DDBJ whole genome shotgun (WGS) entry which is preliminary data.</text>
</comment>
<protein>
    <submittedName>
        <fullName evidence="1">Uncharacterized protein</fullName>
    </submittedName>
</protein>